<dbReference type="Pfam" id="PF00561">
    <property type="entry name" value="Abhydrolase_1"/>
    <property type="match status" value="1"/>
</dbReference>
<evidence type="ECO:0000313" key="2">
    <source>
        <dbReference type="EMBL" id="EDX77760.1"/>
    </source>
</evidence>
<dbReference type="InterPro" id="IPR029058">
    <property type="entry name" value="AB_hydrolase_fold"/>
</dbReference>
<dbReference type="Proteomes" id="UP000003835">
    <property type="component" value="Unassembled WGS sequence"/>
</dbReference>
<dbReference type="OrthoDB" id="449686at2"/>
<sequence>MNPSVSWQQRVGNQRDWVWQGWQTRYTYIRPPQSHSTLTPPVLLLHGFGTSIGHWRHNLPVLGQNYPVYALDLLGFGSSRKAGTRYTIELWVNQVYEFWRTLIQHPVVLVGNSIGSVVALSAAATHPEMVKGLALVNLPDFSLREEALPGWLRPVVSTVEGVVASPVVLQSLFYLLRRPSIVQKWAGLAYANPKAIDAELVDILTHPARDRGAAATFSALFKAMTSSKFGPPVKSVLPTLDSPILLIWGRQDRMIPSQLAQQFADLNPNIKLIELDNAGHCPHDECPEQFNQMLLDWLAGIEEVLSVEC</sequence>
<accession>B4VK39</accession>
<dbReference type="AlphaFoldDB" id="B4VK39"/>
<dbReference type="PANTHER" id="PTHR46438">
    <property type="entry name" value="ALPHA/BETA-HYDROLASES SUPERFAMILY PROTEIN"/>
    <property type="match status" value="1"/>
</dbReference>
<keyword evidence="2" id="KW-0378">Hydrolase</keyword>
<dbReference type="HOGENOM" id="CLU_020336_13_4_3"/>
<reference evidence="2 3" key="1">
    <citation type="submission" date="2008-07" db="EMBL/GenBank/DDBJ databases">
        <authorList>
            <person name="Tandeau de Marsac N."/>
            <person name="Ferriera S."/>
            <person name="Johnson J."/>
            <person name="Kravitz S."/>
            <person name="Beeson K."/>
            <person name="Sutton G."/>
            <person name="Rogers Y.-H."/>
            <person name="Friedman R."/>
            <person name="Frazier M."/>
            <person name="Venter J.C."/>
        </authorList>
    </citation>
    <scope>NUCLEOTIDE SEQUENCE [LARGE SCALE GENOMIC DNA]</scope>
    <source>
        <strain evidence="2 3">PCC 7420</strain>
    </source>
</reference>
<dbReference type="Gene3D" id="3.40.50.1820">
    <property type="entry name" value="alpha/beta hydrolase"/>
    <property type="match status" value="1"/>
</dbReference>
<dbReference type="eggNOG" id="COG2267">
    <property type="taxonomic scope" value="Bacteria"/>
</dbReference>
<dbReference type="STRING" id="118168.MC7420_3084"/>
<dbReference type="EMBL" id="DS989843">
    <property type="protein sequence ID" value="EDX77760.1"/>
    <property type="molecule type" value="Genomic_DNA"/>
</dbReference>
<evidence type="ECO:0000313" key="3">
    <source>
        <dbReference type="Proteomes" id="UP000003835"/>
    </source>
</evidence>
<dbReference type="PANTHER" id="PTHR46438:SF2">
    <property type="entry name" value="ALPHA_BETA-HYDROLASES SUPERFAMILY PROTEIN"/>
    <property type="match status" value="1"/>
</dbReference>
<dbReference type="PRINTS" id="PR00412">
    <property type="entry name" value="EPOXHYDRLASE"/>
</dbReference>
<feature type="domain" description="AB hydrolase-1" evidence="1">
    <location>
        <begin position="40"/>
        <end position="285"/>
    </location>
</feature>
<dbReference type="InterPro" id="IPR000073">
    <property type="entry name" value="AB_hydrolase_1"/>
</dbReference>
<proteinExistence type="predicted"/>
<dbReference type="GO" id="GO:0016787">
    <property type="term" value="F:hydrolase activity"/>
    <property type="evidence" value="ECO:0007669"/>
    <property type="project" value="UniProtKB-KW"/>
</dbReference>
<dbReference type="SUPFAM" id="SSF53474">
    <property type="entry name" value="alpha/beta-Hydrolases"/>
    <property type="match status" value="1"/>
</dbReference>
<evidence type="ECO:0000259" key="1">
    <source>
        <dbReference type="Pfam" id="PF00561"/>
    </source>
</evidence>
<dbReference type="RefSeq" id="WP_006099021.1">
    <property type="nucleotide sequence ID" value="NZ_DS989843.1"/>
</dbReference>
<keyword evidence="3" id="KW-1185">Reference proteome</keyword>
<dbReference type="InterPro" id="IPR000639">
    <property type="entry name" value="Epox_hydrolase-like"/>
</dbReference>
<name>B4VK39_9CYAN</name>
<protein>
    <submittedName>
        <fullName evidence="2">Hydrolase, alpha/beta fold family, putative</fullName>
    </submittedName>
</protein>
<organism evidence="2 3">
    <name type="scientific">Coleofasciculus chthonoplastes PCC 7420</name>
    <dbReference type="NCBI Taxonomy" id="118168"/>
    <lineage>
        <taxon>Bacteria</taxon>
        <taxon>Bacillati</taxon>
        <taxon>Cyanobacteriota</taxon>
        <taxon>Cyanophyceae</taxon>
        <taxon>Coleofasciculales</taxon>
        <taxon>Coleofasciculaceae</taxon>
        <taxon>Coleofasciculus</taxon>
    </lineage>
</organism>
<dbReference type="PRINTS" id="PR00111">
    <property type="entry name" value="ABHYDROLASE"/>
</dbReference>
<gene>
    <name evidence="2" type="ORF">MC7420_3084</name>
</gene>